<dbReference type="PANTHER" id="PTHR30055">
    <property type="entry name" value="HTH-TYPE TRANSCRIPTIONAL REGULATOR RUTR"/>
    <property type="match status" value="1"/>
</dbReference>
<keyword evidence="2 4" id="KW-0238">DNA-binding</keyword>
<feature type="domain" description="HTH tetR-type" evidence="5">
    <location>
        <begin position="6"/>
        <end position="66"/>
    </location>
</feature>
<dbReference type="PRINTS" id="PR00455">
    <property type="entry name" value="HTHTETR"/>
</dbReference>
<accession>A0ABY4QYD8</accession>
<dbReference type="PROSITE" id="PS01081">
    <property type="entry name" value="HTH_TETR_1"/>
    <property type="match status" value="1"/>
</dbReference>
<dbReference type="InterPro" id="IPR023772">
    <property type="entry name" value="DNA-bd_HTH_TetR-type_CS"/>
</dbReference>
<dbReference type="PROSITE" id="PS50977">
    <property type="entry name" value="HTH_TETR_2"/>
    <property type="match status" value="1"/>
</dbReference>
<keyword evidence="7" id="KW-1185">Reference proteome</keyword>
<reference evidence="6" key="2">
    <citation type="submission" date="2022-05" db="EMBL/GenBank/DDBJ databases">
        <authorList>
            <person name="Kim J.-S."/>
            <person name="Lee K."/>
            <person name="Suh M."/>
            <person name="Eom M."/>
            <person name="Kim J.-S."/>
            <person name="Kim D.-S."/>
            <person name="Ko S.-H."/>
            <person name="Shin Y."/>
            <person name="Lee J.-S."/>
        </authorList>
    </citation>
    <scope>NUCLEOTIDE SEQUENCE</scope>
    <source>
        <strain evidence="6">N237</strain>
    </source>
</reference>
<organism evidence="6 7">
    <name type="scientific">Jatrophihabitans telluris</name>
    <dbReference type="NCBI Taxonomy" id="2038343"/>
    <lineage>
        <taxon>Bacteria</taxon>
        <taxon>Bacillati</taxon>
        <taxon>Actinomycetota</taxon>
        <taxon>Actinomycetes</taxon>
        <taxon>Jatrophihabitantales</taxon>
        <taxon>Jatrophihabitantaceae</taxon>
        <taxon>Jatrophihabitans</taxon>
    </lineage>
</organism>
<reference evidence="6" key="1">
    <citation type="journal article" date="2018" name="Int. J. Syst. Evol. Microbiol.">
        <title>Jatrophihabitans telluris sp. nov., isolated from sediment soil of lava forest wetlands and the emended description of the genus Jatrophihabitans.</title>
        <authorList>
            <person name="Lee K.C."/>
            <person name="Suh M.K."/>
            <person name="Eom M.K."/>
            <person name="Kim K.K."/>
            <person name="Kim J.S."/>
            <person name="Kim D.S."/>
            <person name="Ko S.H."/>
            <person name="Shin Y.K."/>
            <person name="Lee J.S."/>
        </authorList>
    </citation>
    <scope>NUCLEOTIDE SEQUENCE</scope>
    <source>
        <strain evidence="6">N237</strain>
    </source>
</reference>
<dbReference type="InterPro" id="IPR009057">
    <property type="entry name" value="Homeodomain-like_sf"/>
</dbReference>
<keyword evidence="3" id="KW-0804">Transcription</keyword>
<evidence type="ECO:0000313" key="7">
    <source>
        <dbReference type="Proteomes" id="UP001056336"/>
    </source>
</evidence>
<keyword evidence="1" id="KW-0805">Transcription regulation</keyword>
<dbReference type="Pfam" id="PF17754">
    <property type="entry name" value="TetR_C_14"/>
    <property type="match status" value="1"/>
</dbReference>
<dbReference type="Gene3D" id="1.10.357.10">
    <property type="entry name" value="Tetracycline Repressor, domain 2"/>
    <property type="match status" value="1"/>
</dbReference>
<protein>
    <submittedName>
        <fullName evidence="6">TetR family transcriptional regulator</fullName>
    </submittedName>
</protein>
<dbReference type="InterPro" id="IPR041347">
    <property type="entry name" value="MftR_C"/>
</dbReference>
<dbReference type="Proteomes" id="UP001056336">
    <property type="component" value="Chromosome"/>
</dbReference>
<proteinExistence type="predicted"/>
<feature type="DNA-binding region" description="H-T-H motif" evidence="4">
    <location>
        <begin position="29"/>
        <end position="48"/>
    </location>
</feature>
<evidence type="ECO:0000256" key="2">
    <source>
        <dbReference type="ARBA" id="ARBA00023125"/>
    </source>
</evidence>
<dbReference type="RefSeq" id="WP_249772402.1">
    <property type="nucleotide sequence ID" value="NZ_CP097332.1"/>
</dbReference>
<gene>
    <name evidence="6" type="ORF">M6D93_01505</name>
</gene>
<dbReference type="InterPro" id="IPR001647">
    <property type="entry name" value="HTH_TetR"/>
</dbReference>
<sequence length="194" mass="20971">MGRWQPDARGRLGKAAIELYDERGYEQTTVAEIAERAGLTARTFFRYFTDKREVLFAGSDALGAELVRVVDAAPATDDALTVVAAALTRVAVLIGDDHAFSARRQAIISANSDLRGRELTKLASWSRTLSDGLRRRGVQEPAASLAAETGVVVFRVAFDQWLAGPARAQLTESVYESFAQLRAVLGAGTARADQ</sequence>
<dbReference type="PANTHER" id="PTHR30055:SF238">
    <property type="entry name" value="MYCOFACTOCIN BIOSYNTHESIS TRANSCRIPTIONAL REGULATOR MFTR-RELATED"/>
    <property type="match status" value="1"/>
</dbReference>
<evidence type="ECO:0000256" key="1">
    <source>
        <dbReference type="ARBA" id="ARBA00023015"/>
    </source>
</evidence>
<evidence type="ECO:0000259" key="5">
    <source>
        <dbReference type="PROSITE" id="PS50977"/>
    </source>
</evidence>
<dbReference type="EMBL" id="CP097332">
    <property type="protein sequence ID" value="UQX88691.1"/>
    <property type="molecule type" value="Genomic_DNA"/>
</dbReference>
<dbReference type="Pfam" id="PF00440">
    <property type="entry name" value="TetR_N"/>
    <property type="match status" value="1"/>
</dbReference>
<evidence type="ECO:0000256" key="3">
    <source>
        <dbReference type="ARBA" id="ARBA00023163"/>
    </source>
</evidence>
<dbReference type="SUPFAM" id="SSF46689">
    <property type="entry name" value="Homeodomain-like"/>
    <property type="match status" value="1"/>
</dbReference>
<name>A0ABY4QYD8_9ACTN</name>
<evidence type="ECO:0000313" key="6">
    <source>
        <dbReference type="EMBL" id="UQX88691.1"/>
    </source>
</evidence>
<evidence type="ECO:0000256" key="4">
    <source>
        <dbReference type="PROSITE-ProRule" id="PRU00335"/>
    </source>
</evidence>
<dbReference type="InterPro" id="IPR050109">
    <property type="entry name" value="HTH-type_TetR-like_transc_reg"/>
</dbReference>